<proteinExistence type="evidence at transcript level"/>
<sequence>MIKHAITVGILLFLTVRVEGICGKVNLTEEAVNYASQRGSGVKYVSFGDSEPLKVTAGKMEFKDGCPRPEQPEYPRCRDLYWWYMNCSLLTPVNFSIKVTVRLTNTTNQTLELHLNNATSVQWNPDNIKNETYTNTGLTESHSESCNFTVQVTLQGNFSYEVQSHRGDYPLKDTVSVANLHSRASRLSRLGLYGLEYTIKGHYKHEVVCLKEKQEKKPRRSTSNGRSSKNKKKLS</sequence>
<evidence type="ECO:0000256" key="2">
    <source>
        <dbReference type="SAM" id="SignalP"/>
    </source>
</evidence>
<reference evidence="3" key="2">
    <citation type="journal article" date="2015" name="J. Proteomics">
        <title>Sexual differences in the sialomes of the zebra tick, Rhipicephalus pulchellus.</title>
        <authorList>
            <person name="Tan A.W."/>
            <person name="Francischetti I.M."/>
            <person name="Slovak M."/>
            <person name="Kini R.M."/>
            <person name="Ribeiro J.M."/>
        </authorList>
    </citation>
    <scope>NUCLEOTIDE SEQUENCE</scope>
    <source>
        <tissue evidence="3">Salivary gland</tissue>
    </source>
</reference>
<dbReference type="AlphaFoldDB" id="L7LQA2"/>
<evidence type="ECO:0000313" key="3">
    <source>
        <dbReference type="EMBL" id="JAA54111.1"/>
    </source>
</evidence>
<feature type="signal peptide" evidence="2">
    <location>
        <begin position="1"/>
        <end position="20"/>
    </location>
</feature>
<feature type="region of interest" description="Disordered" evidence="1">
    <location>
        <begin position="210"/>
        <end position="235"/>
    </location>
</feature>
<reference evidence="3" key="1">
    <citation type="submission" date="2012-11" db="EMBL/GenBank/DDBJ databases">
        <authorList>
            <person name="Lucero-Rivera Y.E."/>
            <person name="Tovar-Ramirez D."/>
        </authorList>
    </citation>
    <scope>NUCLEOTIDE SEQUENCE</scope>
    <source>
        <tissue evidence="3">Salivary gland</tissue>
    </source>
</reference>
<dbReference type="EMBL" id="GACK01010923">
    <property type="protein sequence ID" value="JAA54111.1"/>
    <property type="molecule type" value="mRNA"/>
</dbReference>
<accession>L7LQA2</accession>
<feature type="chain" id="PRO_5003980723" evidence="2">
    <location>
        <begin position="21"/>
        <end position="235"/>
    </location>
</feature>
<organism evidence="3">
    <name type="scientific">Rhipicephalus pulchellus</name>
    <name type="common">Yellow backed tick</name>
    <name type="synonym">Dermacentor pulchellus</name>
    <dbReference type="NCBI Taxonomy" id="72859"/>
    <lineage>
        <taxon>Eukaryota</taxon>
        <taxon>Metazoa</taxon>
        <taxon>Ecdysozoa</taxon>
        <taxon>Arthropoda</taxon>
        <taxon>Chelicerata</taxon>
        <taxon>Arachnida</taxon>
        <taxon>Acari</taxon>
        <taxon>Parasitiformes</taxon>
        <taxon>Ixodida</taxon>
        <taxon>Ixodoidea</taxon>
        <taxon>Ixodidae</taxon>
        <taxon>Rhipicephalinae</taxon>
        <taxon>Rhipicephalus</taxon>
        <taxon>Rhipicephalus</taxon>
    </lineage>
</organism>
<protein>
    <submittedName>
        <fullName evidence="3">Putative da-p36 protein</fullName>
    </submittedName>
</protein>
<keyword evidence="2" id="KW-0732">Signal</keyword>
<name>L7LQA2_RHIPC</name>
<evidence type="ECO:0000256" key="1">
    <source>
        <dbReference type="SAM" id="MobiDB-lite"/>
    </source>
</evidence>